<feature type="transmembrane region" description="Helical" evidence="5">
    <location>
        <begin position="252"/>
        <end position="273"/>
    </location>
</feature>
<name>A0A3L7AK74_9HYPH</name>
<dbReference type="Pfam" id="PF01925">
    <property type="entry name" value="TauE"/>
    <property type="match status" value="1"/>
</dbReference>
<sequence length="274" mass="28203">MPWTEIAFLCLALLAGGVVTGLLAGMFGVGGGGVMVPVLYEVFRAVGVEESLRMQLCIGTSLAVIIPTSYMSYRAHAARGAVLPGVLKTWRLPAIAGMLTGTAIAAVVDGWVLKAIFVGLVGALGLKSVMGRNDIRIAHTLPGKAALRAIGYVLGLAASLVGISGGGVATNILLLYGVPIHAAVATSAGIGMIIPIPGVIGYAVAGWPHLADLPPLSLGYVSVIGFVCMAPLSMVFAPMGARIAHRLPHRKLEIGIGLFFLAIAARFFLSLVWG</sequence>
<evidence type="ECO:0000313" key="6">
    <source>
        <dbReference type="EMBL" id="RLP80375.1"/>
    </source>
</evidence>
<feature type="transmembrane region" description="Helical" evidence="5">
    <location>
        <begin position="183"/>
        <end position="205"/>
    </location>
</feature>
<evidence type="ECO:0000313" key="7">
    <source>
        <dbReference type="Proteomes" id="UP000269692"/>
    </source>
</evidence>
<keyword evidence="3 5" id="KW-1133">Transmembrane helix</keyword>
<dbReference type="Proteomes" id="UP000269692">
    <property type="component" value="Unassembled WGS sequence"/>
</dbReference>
<evidence type="ECO:0000256" key="4">
    <source>
        <dbReference type="ARBA" id="ARBA00023136"/>
    </source>
</evidence>
<evidence type="ECO:0000256" key="3">
    <source>
        <dbReference type="ARBA" id="ARBA00022989"/>
    </source>
</evidence>
<comment type="subcellular location">
    <subcellularLocation>
        <location evidence="5">Cell membrane</location>
        <topology evidence="5">Multi-pass membrane protein</topology>
    </subcellularLocation>
    <subcellularLocation>
        <location evidence="1">Membrane</location>
        <topology evidence="1">Multi-pass membrane protein</topology>
    </subcellularLocation>
</comment>
<keyword evidence="7" id="KW-1185">Reference proteome</keyword>
<feature type="transmembrane region" description="Helical" evidence="5">
    <location>
        <begin position="94"/>
        <end position="124"/>
    </location>
</feature>
<dbReference type="EMBL" id="RCTF01000003">
    <property type="protein sequence ID" value="RLP80375.1"/>
    <property type="molecule type" value="Genomic_DNA"/>
</dbReference>
<comment type="similarity">
    <text evidence="5">Belongs to the 4-toluene sulfonate uptake permease (TSUP) (TC 2.A.102) family.</text>
</comment>
<comment type="caution">
    <text evidence="6">The sequence shown here is derived from an EMBL/GenBank/DDBJ whole genome shotgun (WGS) entry which is preliminary data.</text>
</comment>
<dbReference type="GO" id="GO:0005886">
    <property type="term" value="C:plasma membrane"/>
    <property type="evidence" value="ECO:0007669"/>
    <property type="project" value="UniProtKB-SubCell"/>
</dbReference>
<dbReference type="PANTHER" id="PTHR43483:SF3">
    <property type="entry name" value="MEMBRANE TRANSPORTER PROTEIN HI_0806-RELATED"/>
    <property type="match status" value="1"/>
</dbReference>
<evidence type="ECO:0000256" key="5">
    <source>
        <dbReference type="RuleBase" id="RU363041"/>
    </source>
</evidence>
<dbReference type="OrthoDB" id="457670at2"/>
<keyword evidence="4 5" id="KW-0472">Membrane</keyword>
<proteinExistence type="inferred from homology"/>
<keyword evidence="5" id="KW-1003">Cell membrane</keyword>
<dbReference type="PANTHER" id="PTHR43483">
    <property type="entry name" value="MEMBRANE TRANSPORTER PROTEIN HI_0806-RELATED"/>
    <property type="match status" value="1"/>
</dbReference>
<gene>
    <name evidence="6" type="ORF">D9R14_04705</name>
</gene>
<evidence type="ECO:0000256" key="2">
    <source>
        <dbReference type="ARBA" id="ARBA00022692"/>
    </source>
</evidence>
<feature type="transmembrane region" description="Helical" evidence="5">
    <location>
        <begin position="217"/>
        <end position="240"/>
    </location>
</feature>
<dbReference type="AlphaFoldDB" id="A0A3L7AK74"/>
<accession>A0A3L7AK74</accession>
<feature type="transmembrane region" description="Helical" evidence="5">
    <location>
        <begin position="149"/>
        <end position="176"/>
    </location>
</feature>
<reference evidence="6 7" key="1">
    <citation type="submission" date="2018-10" db="EMBL/GenBank/DDBJ databases">
        <title>Xanthobacter tagetidis genome sequencing and assembly.</title>
        <authorList>
            <person name="Maclea K.S."/>
            <person name="Goen A.E."/>
            <person name="Fatima S.A."/>
        </authorList>
    </citation>
    <scope>NUCLEOTIDE SEQUENCE [LARGE SCALE GENOMIC DNA]</scope>
    <source>
        <strain evidence="6 7">ATCC 700314</strain>
    </source>
</reference>
<dbReference type="RefSeq" id="WP_121622169.1">
    <property type="nucleotide sequence ID" value="NZ_JACIIW010000006.1"/>
</dbReference>
<keyword evidence="2 5" id="KW-0812">Transmembrane</keyword>
<dbReference type="InterPro" id="IPR002781">
    <property type="entry name" value="TM_pro_TauE-like"/>
</dbReference>
<evidence type="ECO:0000256" key="1">
    <source>
        <dbReference type="ARBA" id="ARBA00004141"/>
    </source>
</evidence>
<protein>
    <recommendedName>
        <fullName evidence="5">Probable membrane transporter protein</fullName>
    </recommendedName>
</protein>
<organism evidence="6 7">
    <name type="scientific">Xanthobacter tagetidis</name>
    <dbReference type="NCBI Taxonomy" id="60216"/>
    <lineage>
        <taxon>Bacteria</taxon>
        <taxon>Pseudomonadati</taxon>
        <taxon>Pseudomonadota</taxon>
        <taxon>Alphaproteobacteria</taxon>
        <taxon>Hyphomicrobiales</taxon>
        <taxon>Xanthobacteraceae</taxon>
        <taxon>Xanthobacter</taxon>
    </lineage>
</organism>
<feature type="transmembrane region" description="Helical" evidence="5">
    <location>
        <begin position="7"/>
        <end position="40"/>
    </location>
</feature>